<organism evidence="3 4">
    <name type="scientific">Gracilimonas halophila</name>
    <dbReference type="NCBI Taxonomy" id="1834464"/>
    <lineage>
        <taxon>Bacteria</taxon>
        <taxon>Pseudomonadati</taxon>
        <taxon>Balneolota</taxon>
        <taxon>Balneolia</taxon>
        <taxon>Balneolales</taxon>
        <taxon>Balneolaceae</taxon>
        <taxon>Gracilimonas</taxon>
    </lineage>
</organism>
<dbReference type="Gene3D" id="3.60.21.10">
    <property type="match status" value="1"/>
</dbReference>
<evidence type="ECO:0000259" key="2">
    <source>
        <dbReference type="Pfam" id="PF16370"/>
    </source>
</evidence>
<dbReference type="EMBL" id="JBHULI010000022">
    <property type="protein sequence ID" value="MFD2532044.1"/>
    <property type="molecule type" value="Genomic_DNA"/>
</dbReference>
<dbReference type="Proteomes" id="UP001597460">
    <property type="component" value="Unassembled WGS sequence"/>
</dbReference>
<keyword evidence="4" id="KW-1185">Reference proteome</keyword>
<gene>
    <name evidence="3" type="ORF">ACFSVN_06275</name>
</gene>
<dbReference type="Gene3D" id="2.60.40.10">
    <property type="entry name" value="Immunoglobulins"/>
    <property type="match status" value="1"/>
</dbReference>
<dbReference type="InterPro" id="IPR013783">
    <property type="entry name" value="Ig-like_fold"/>
</dbReference>
<keyword evidence="1" id="KW-0732">Signal</keyword>
<name>A0ABW5JIV4_9BACT</name>
<evidence type="ECO:0000313" key="3">
    <source>
        <dbReference type="EMBL" id="MFD2532044.1"/>
    </source>
</evidence>
<dbReference type="InterPro" id="IPR051918">
    <property type="entry name" value="STPP_CPPED1"/>
</dbReference>
<protein>
    <submittedName>
        <fullName evidence="3">Calcineurin-like phosphoesterase C-terminal domain-containing protein</fullName>
    </submittedName>
</protein>
<evidence type="ECO:0000313" key="4">
    <source>
        <dbReference type="Proteomes" id="UP001597460"/>
    </source>
</evidence>
<dbReference type="Pfam" id="PF16370">
    <property type="entry name" value="MetallophosC"/>
    <property type="match status" value="1"/>
</dbReference>
<feature type="signal peptide" evidence="1">
    <location>
        <begin position="1"/>
        <end position="22"/>
    </location>
</feature>
<dbReference type="SUPFAM" id="SSF117074">
    <property type="entry name" value="Hypothetical protein PA1324"/>
    <property type="match status" value="1"/>
</dbReference>
<evidence type="ECO:0000256" key="1">
    <source>
        <dbReference type="SAM" id="SignalP"/>
    </source>
</evidence>
<accession>A0ABW5JIV4</accession>
<dbReference type="PANTHER" id="PTHR43143">
    <property type="entry name" value="METALLOPHOSPHOESTERASE, CALCINEURIN SUPERFAMILY"/>
    <property type="match status" value="1"/>
</dbReference>
<sequence length="523" mass="59289">MKFTTIFGLIGLFGLFSFSVNAQDASIKVSGTVFHDTNNNGVFDTSEEGISGIMISNQKDVTLSDSEGAYTLSLSPGQSLMVVKPSGYNVPLDEFNIPQFSHAYAPEGSPDSLSFGGLPATNDFPSTVNFPLTKAEDESTFNALAFGDPQPRNDQELDYVRDEFVNQAAGEDADFMMILGDIMYNDLSLFDRHKELMAQTDIPIWHVIGNHDLNFDTDDNTNARDTYKRQLGANYYAFQYGKVTFIALDNIDYQGEGNRPSYIGNIWGDQLTWLENLLPNIPEDHLIVLGTHIPIYSWGGETPNVNTLNRESLFELLEDRERVLSLAGHLHMTYHHFLDEKAGWTNDGTFHHLITTAVSGTWWGGPKDEHNVPITTQRDGNPNGYHRFTFKNNEYEEQLIGLNEDEDTQLRIETPMHDVTAADSLQELVVNVFNGNMYNKVWYRVNNSDWTAMRQENRPSPYYKYLLAEFSGDWNSSLSAIPTNHIWVADLSDLPNSDLYRFEVKTTDIYGKEWRITKVIEIK</sequence>
<feature type="domain" description="Calcineurin-like phosphoesterase C-terminal" evidence="2">
    <location>
        <begin position="355"/>
        <end position="513"/>
    </location>
</feature>
<feature type="chain" id="PRO_5045733479" evidence="1">
    <location>
        <begin position="23"/>
        <end position="523"/>
    </location>
</feature>
<dbReference type="PANTHER" id="PTHR43143:SF6">
    <property type="entry name" value="BLL3016 PROTEIN"/>
    <property type="match status" value="1"/>
</dbReference>
<dbReference type="RefSeq" id="WP_390300122.1">
    <property type="nucleotide sequence ID" value="NZ_JBHULI010000022.1"/>
</dbReference>
<reference evidence="4" key="1">
    <citation type="journal article" date="2019" name="Int. J. Syst. Evol. Microbiol.">
        <title>The Global Catalogue of Microorganisms (GCM) 10K type strain sequencing project: providing services to taxonomists for standard genome sequencing and annotation.</title>
        <authorList>
            <consortium name="The Broad Institute Genomics Platform"/>
            <consortium name="The Broad Institute Genome Sequencing Center for Infectious Disease"/>
            <person name="Wu L."/>
            <person name="Ma J."/>
        </authorList>
    </citation>
    <scope>NUCLEOTIDE SEQUENCE [LARGE SCALE GENOMIC DNA]</scope>
    <source>
        <strain evidence="4">KCTC 52042</strain>
    </source>
</reference>
<dbReference type="InterPro" id="IPR032288">
    <property type="entry name" value="Metallophos_C"/>
</dbReference>
<proteinExistence type="predicted"/>
<dbReference type="InterPro" id="IPR029052">
    <property type="entry name" value="Metallo-depent_PP-like"/>
</dbReference>
<dbReference type="SUPFAM" id="SSF56300">
    <property type="entry name" value="Metallo-dependent phosphatases"/>
    <property type="match status" value="1"/>
</dbReference>
<comment type="caution">
    <text evidence="3">The sequence shown here is derived from an EMBL/GenBank/DDBJ whole genome shotgun (WGS) entry which is preliminary data.</text>
</comment>